<evidence type="ECO:0000313" key="2">
    <source>
        <dbReference type="Proteomes" id="UP000199555"/>
    </source>
</evidence>
<dbReference type="InterPro" id="IPR006280">
    <property type="entry name" value="SoxG_het"/>
</dbReference>
<dbReference type="Proteomes" id="UP000199555">
    <property type="component" value="Unassembled WGS sequence"/>
</dbReference>
<dbReference type="InterPro" id="IPR007375">
    <property type="entry name" value="SoxG"/>
</dbReference>
<keyword evidence="2" id="KW-1185">Reference proteome</keyword>
<dbReference type="RefSeq" id="WP_090756734.1">
    <property type="nucleotide sequence ID" value="NZ_FNGE01000012.1"/>
</dbReference>
<proteinExistence type="predicted"/>
<dbReference type="Gene3D" id="3.30.70.1520">
    <property type="entry name" value="Heterotetrameric sarcosine oxidase"/>
    <property type="match status" value="1"/>
</dbReference>
<dbReference type="NCBIfam" id="TIGR01375">
    <property type="entry name" value="soxG"/>
    <property type="match status" value="1"/>
</dbReference>
<name>A0A1G9KTZ2_9RHOB</name>
<dbReference type="GO" id="GO:0008115">
    <property type="term" value="F:sarcosine oxidase activity"/>
    <property type="evidence" value="ECO:0007669"/>
    <property type="project" value="InterPro"/>
</dbReference>
<reference evidence="2" key="1">
    <citation type="submission" date="2016-10" db="EMBL/GenBank/DDBJ databases">
        <authorList>
            <person name="Varghese N."/>
            <person name="Submissions S."/>
        </authorList>
    </citation>
    <scope>NUCLEOTIDE SEQUENCE [LARGE SCALE GENOMIC DNA]</scope>
    <source>
        <strain evidence="2">CGMCC 1.7655</strain>
    </source>
</reference>
<dbReference type="STRING" id="525640.SAMN04487971_11275"/>
<dbReference type="AlphaFoldDB" id="A0A1G9KTZ2"/>
<gene>
    <name evidence="1" type="ORF">SAMN04487971_11275</name>
</gene>
<dbReference type="EMBL" id="FNGE01000012">
    <property type="protein sequence ID" value="SDL53218.1"/>
    <property type="molecule type" value="Genomic_DNA"/>
</dbReference>
<dbReference type="OrthoDB" id="9814782at2"/>
<dbReference type="Gene3D" id="3.30.1360.120">
    <property type="entry name" value="Probable tRNA modification gtpase trme, domain 1"/>
    <property type="match status" value="1"/>
</dbReference>
<protein>
    <submittedName>
        <fullName evidence="1">Sarcosine oxidase subunit gamma</fullName>
    </submittedName>
</protein>
<dbReference type="InterPro" id="IPR027266">
    <property type="entry name" value="TrmE/GcvT-like"/>
</dbReference>
<sequence>MNKLVSSFTAAPLARGAVARVSLAPPVGRLVLRARGDLAALNAALGLTLPTTIGQRAAAAGLEVLCLGPDEWMLHLSPDQVGAVQAACAALMASHPHSLVDVSGREVTLVIDGPRAAELLTIGCARDIEAIPVGQGRRTAFDNVTVILWRDGSAAFRLDVWNSFAPHVAGLLETGCRELAAETA</sequence>
<dbReference type="Pfam" id="PF04268">
    <property type="entry name" value="SoxG"/>
    <property type="match status" value="1"/>
</dbReference>
<evidence type="ECO:0000313" key="1">
    <source>
        <dbReference type="EMBL" id="SDL53218.1"/>
    </source>
</evidence>
<dbReference type="GO" id="GO:1901053">
    <property type="term" value="P:sarcosine catabolic process"/>
    <property type="evidence" value="ECO:0007669"/>
    <property type="project" value="InterPro"/>
</dbReference>
<dbReference type="SUPFAM" id="SSF103025">
    <property type="entry name" value="Folate-binding domain"/>
    <property type="match status" value="1"/>
</dbReference>
<organism evidence="1 2">
    <name type="scientific">Paracoccus chinensis</name>
    <dbReference type="NCBI Taxonomy" id="525640"/>
    <lineage>
        <taxon>Bacteria</taxon>
        <taxon>Pseudomonadati</taxon>
        <taxon>Pseudomonadota</taxon>
        <taxon>Alphaproteobacteria</taxon>
        <taxon>Rhodobacterales</taxon>
        <taxon>Paracoccaceae</taxon>
        <taxon>Paracoccus</taxon>
    </lineage>
</organism>
<accession>A0A1G9KTZ2</accession>